<evidence type="ECO:0000313" key="4">
    <source>
        <dbReference type="EMBL" id="PRQ70918.1"/>
    </source>
</evidence>
<reference evidence="3 5" key="1">
    <citation type="submission" date="2015-07" db="EMBL/GenBank/DDBJ databases">
        <authorList>
            <person name="Cajimat M.N.B."/>
            <person name="Milazzo M.L."/>
            <person name="Fulhorst C.F."/>
        </authorList>
    </citation>
    <scope>NUCLEOTIDE SEQUENCE [LARGE SCALE GENOMIC DNA]</scope>
    <source>
        <strain evidence="3">Single colony</strain>
    </source>
</reference>
<reference evidence="4 6" key="2">
    <citation type="journal article" date="2018" name="Elife">
        <title>Functional genomics of lipid metabolism in the oleaginous yeast Rhodosporidium toruloides.</title>
        <authorList>
            <person name="Coradetti S.T."/>
            <person name="Pinel D."/>
            <person name="Geiselman G."/>
            <person name="Ito M."/>
            <person name="Mondo S."/>
            <person name="Reilly M.C."/>
            <person name="Cheng Y.F."/>
            <person name="Bauer S."/>
            <person name="Grigoriev I."/>
            <person name="Gladden J.M."/>
            <person name="Simmons B.A."/>
            <person name="Brem R."/>
            <person name="Arkin A.P."/>
            <person name="Skerker J.M."/>
        </authorList>
    </citation>
    <scope>NUCLEOTIDE SEQUENCE [LARGE SCALE GENOMIC DNA]</scope>
    <source>
        <strain evidence="4 6">NBRC 0880</strain>
    </source>
</reference>
<proteinExistence type="predicted"/>
<feature type="compositionally biased region" description="Low complexity" evidence="1">
    <location>
        <begin position="87"/>
        <end position="99"/>
    </location>
</feature>
<evidence type="ECO:0000313" key="6">
    <source>
        <dbReference type="Proteomes" id="UP000239560"/>
    </source>
</evidence>
<dbReference type="InterPro" id="IPR036638">
    <property type="entry name" value="HLH_DNA-bd_sf"/>
</dbReference>
<protein>
    <recommendedName>
        <fullName evidence="2">BHLH domain-containing protein</fullName>
    </recommendedName>
</protein>
<feature type="domain" description="BHLH" evidence="2">
    <location>
        <begin position="165"/>
        <end position="238"/>
    </location>
</feature>
<name>A0A0K3CMY2_RHOTO</name>
<dbReference type="AlphaFoldDB" id="A0A0K3CMY2"/>
<feature type="region of interest" description="Disordered" evidence="1">
    <location>
        <begin position="283"/>
        <end position="322"/>
    </location>
</feature>
<dbReference type="Proteomes" id="UP000239560">
    <property type="component" value="Unassembled WGS sequence"/>
</dbReference>
<dbReference type="InterPro" id="IPR011598">
    <property type="entry name" value="bHLH_dom"/>
</dbReference>
<dbReference type="EMBL" id="LCTV02000013">
    <property type="protein sequence ID" value="PRQ70918.1"/>
    <property type="molecule type" value="Genomic_DNA"/>
</dbReference>
<dbReference type="SUPFAM" id="SSF47459">
    <property type="entry name" value="HLH, helix-loop-helix DNA-binding domain"/>
    <property type="match status" value="1"/>
</dbReference>
<dbReference type="EMBL" id="CWKI01000013">
    <property type="protein sequence ID" value="CTR10328.1"/>
    <property type="molecule type" value="Genomic_DNA"/>
</dbReference>
<dbReference type="GO" id="GO:0005634">
    <property type="term" value="C:nucleus"/>
    <property type="evidence" value="ECO:0007669"/>
    <property type="project" value="TreeGrafter"/>
</dbReference>
<keyword evidence="5" id="KW-1185">Reference proteome</keyword>
<dbReference type="Proteomes" id="UP000199069">
    <property type="component" value="Unassembled WGS sequence"/>
</dbReference>
<dbReference type="OrthoDB" id="71302at2759"/>
<feature type="compositionally biased region" description="Basic and acidic residues" evidence="1">
    <location>
        <begin position="149"/>
        <end position="180"/>
    </location>
</feature>
<dbReference type="SMART" id="SM00353">
    <property type="entry name" value="HLH"/>
    <property type="match status" value="1"/>
</dbReference>
<gene>
    <name evidence="3" type="primary">FGENESH: predicted gene_13.19</name>
    <name evidence="4" type="ORF">AAT19DRAFT_10458</name>
    <name evidence="3" type="ORF">BN2166_0061890</name>
</gene>
<evidence type="ECO:0000259" key="2">
    <source>
        <dbReference type="PROSITE" id="PS50888"/>
    </source>
</evidence>
<evidence type="ECO:0000313" key="3">
    <source>
        <dbReference type="EMBL" id="CTR10328.1"/>
    </source>
</evidence>
<dbReference type="Gene3D" id="4.10.280.10">
    <property type="entry name" value="Helix-loop-helix DNA-binding domain"/>
    <property type="match status" value="1"/>
</dbReference>
<sequence length="322" mass="34442">MPGTWTRTAARDHSPSLAASSQTPASHTRTTTQRGPATREDDQQISQILAEMSQHPQGGQSASPPPQQPHASTSAALEGIPVGPPETSTTGSSSIDPLLNPLPLPVPPPLPPLTTSPSTSDAKGKGKATATTGGSGAGAGSGAKSRGRGKSDERLQMKEEDWERSRKDNHKEVERKRRETINQGITNLAALLPSELLTQSASPSDSTTSTSKPTSKPPKETTNKSTILSLTQSYILQLKASEQRIIEKWTLEKLLMEQRVREVEGEREGWRKRAELAEAEVKRLRGETSGDAEDGREKKRARVEDGEGAQGKARENGAAEGA</sequence>
<dbReference type="GO" id="GO:0003700">
    <property type="term" value="F:DNA-binding transcription factor activity"/>
    <property type="evidence" value="ECO:0007669"/>
    <property type="project" value="TreeGrafter"/>
</dbReference>
<dbReference type="STRING" id="5286.A0A0K3CMY2"/>
<dbReference type="PROSITE" id="PS50888">
    <property type="entry name" value="BHLH"/>
    <property type="match status" value="1"/>
</dbReference>
<feature type="compositionally biased region" description="Low complexity" evidence="1">
    <location>
        <begin position="198"/>
        <end position="214"/>
    </location>
</feature>
<feature type="compositionally biased region" description="Pro residues" evidence="1">
    <location>
        <begin position="100"/>
        <end position="114"/>
    </location>
</feature>
<feature type="compositionally biased region" description="Low complexity" evidence="1">
    <location>
        <begin position="53"/>
        <end position="62"/>
    </location>
</feature>
<feature type="region of interest" description="Disordered" evidence="1">
    <location>
        <begin position="1"/>
        <end position="226"/>
    </location>
</feature>
<dbReference type="PANTHER" id="PTHR47787:SF1">
    <property type="entry name" value="CENTROMERE-BINDING PROTEIN 1"/>
    <property type="match status" value="1"/>
</dbReference>
<feature type="compositionally biased region" description="Basic and acidic residues" evidence="1">
    <location>
        <begin position="283"/>
        <end position="305"/>
    </location>
</feature>
<dbReference type="GO" id="GO:0046983">
    <property type="term" value="F:protein dimerization activity"/>
    <property type="evidence" value="ECO:0007669"/>
    <property type="project" value="InterPro"/>
</dbReference>
<evidence type="ECO:0000256" key="1">
    <source>
        <dbReference type="SAM" id="MobiDB-lite"/>
    </source>
</evidence>
<feature type="compositionally biased region" description="Basic and acidic residues" evidence="1">
    <location>
        <begin position="312"/>
        <end position="322"/>
    </location>
</feature>
<evidence type="ECO:0000313" key="5">
    <source>
        <dbReference type="Proteomes" id="UP000199069"/>
    </source>
</evidence>
<feature type="compositionally biased region" description="Polar residues" evidence="1">
    <location>
        <begin position="17"/>
        <end position="35"/>
    </location>
</feature>
<organism evidence="3 5">
    <name type="scientific">Rhodotorula toruloides</name>
    <name type="common">Yeast</name>
    <name type="synonym">Rhodosporidium toruloides</name>
    <dbReference type="NCBI Taxonomy" id="5286"/>
    <lineage>
        <taxon>Eukaryota</taxon>
        <taxon>Fungi</taxon>
        <taxon>Dikarya</taxon>
        <taxon>Basidiomycota</taxon>
        <taxon>Pucciniomycotina</taxon>
        <taxon>Microbotryomycetes</taxon>
        <taxon>Sporidiobolales</taxon>
        <taxon>Sporidiobolaceae</taxon>
        <taxon>Rhodotorula</taxon>
    </lineage>
</organism>
<dbReference type="Pfam" id="PF00010">
    <property type="entry name" value="HLH"/>
    <property type="match status" value="1"/>
</dbReference>
<accession>A0A0K3CMY2</accession>
<feature type="compositionally biased region" description="Low complexity" evidence="1">
    <location>
        <begin position="115"/>
        <end position="132"/>
    </location>
</feature>
<dbReference type="PANTHER" id="PTHR47787">
    <property type="entry name" value="CENTROMERE-BINDING PROTEIN 1"/>
    <property type="match status" value="1"/>
</dbReference>